<keyword evidence="1" id="KW-1133">Transmembrane helix</keyword>
<feature type="domain" description="Beta-lactamase class A catalytic" evidence="2">
    <location>
        <begin position="88"/>
        <end position="278"/>
    </location>
</feature>
<dbReference type="PANTHER" id="PTHR35333:SF3">
    <property type="entry name" value="BETA-LACTAMASE-TYPE TRANSPEPTIDASE FOLD CONTAINING PROTEIN"/>
    <property type="match status" value="1"/>
</dbReference>
<dbReference type="GO" id="GO:0030655">
    <property type="term" value="P:beta-lactam antibiotic catabolic process"/>
    <property type="evidence" value="ECO:0007669"/>
    <property type="project" value="InterPro"/>
</dbReference>
<name>A0A7X5R445_9MICO</name>
<dbReference type="RefSeq" id="WP_167151870.1">
    <property type="nucleotide sequence ID" value="NZ_JAAMOX010000003.1"/>
</dbReference>
<dbReference type="InterPro" id="IPR012338">
    <property type="entry name" value="Beta-lactam/transpept-like"/>
</dbReference>
<dbReference type="EMBL" id="JAAMOX010000003">
    <property type="protein sequence ID" value="NIH55007.1"/>
    <property type="molecule type" value="Genomic_DNA"/>
</dbReference>
<evidence type="ECO:0000259" key="2">
    <source>
        <dbReference type="Pfam" id="PF13354"/>
    </source>
</evidence>
<dbReference type="InterPro" id="IPR045155">
    <property type="entry name" value="Beta-lactam_cat"/>
</dbReference>
<feature type="transmembrane region" description="Helical" evidence="1">
    <location>
        <begin position="20"/>
        <end position="40"/>
    </location>
</feature>
<dbReference type="Gene3D" id="3.40.710.10">
    <property type="entry name" value="DD-peptidase/beta-lactamase superfamily"/>
    <property type="match status" value="1"/>
</dbReference>
<sequence length="308" mass="32867">MSKTPPPNNTRRFSAHSPLLLGGLSVALAAILVITVAFIANERALTLASGTTSAGSEQTQAAEEPSARSSALDSLVHDFVSEYPQSAVVIVDLGDASTAEANGDVPFTSASLYKLFVAYDVLSEVDAGEYTLDDWMPEVETTIGDCLDVMITYSDNDCGAALGTMVDWATLDQRLANEGYSQTILNNYDEFFDLDGDKITTANDVTLLLSRLVAGELLSPQSSELFLTLLSEQTLNYALPTGLDDSLSFAHKTGLLDEVSHDAGIVSAPAGTFIVVLLTDGWDDAADESPALFTEFGERFSALIRDWA</sequence>
<gene>
    <name evidence="3" type="ORF">FHX76_002922</name>
</gene>
<evidence type="ECO:0000256" key="1">
    <source>
        <dbReference type="SAM" id="Phobius"/>
    </source>
</evidence>
<protein>
    <submittedName>
        <fullName evidence="3">Beta-lactamase class A</fullName>
    </submittedName>
</protein>
<keyword evidence="4" id="KW-1185">Reference proteome</keyword>
<dbReference type="PANTHER" id="PTHR35333">
    <property type="entry name" value="BETA-LACTAMASE"/>
    <property type="match status" value="1"/>
</dbReference>
<dbReference type="Proteomes" id="UP000541033">
    <property type="component" value="Unassembled WGS sequence"/>
</dbReference>
<dbReference type="GO" id="GO:0046677">
    <property type="term" value="P:response to antibiotic"/>
    <property type="evidence" value="ECO:0007669"/>
    <property type="project" value="InterPro"/>
</dbReference>
<keyword evidence="1" id="KW-0472">Membrane</keyword>
<dbReference type="GO" id="GO:0008800">
    <property type="term" value="F:beta-lactamase activity"/>
    <property type="evidence" value="ECO:0007669"/>
    <property type="project" value="InterPro"/>
</dbReference>
<proteinExistence type="predicted"/>
<comment type="caution">
    <text evidence="3">The sequence shown here is derived from an EMBL/GenBank/DDBJ whole genome shotgun (WGS) entry which is preliminary data.</text>
</comment>
<accession>A0A7X5R445</accession>
<organism evidence="3 4">
    <name type="scientific">Lysinibacter cavernae</name>
    <dbReference type="NCBI Taxonomy" id="1640652"/>
    <lineage>
        <taxon>Bacteria</taxon>
        <taxon>Bacillati</taxon>
        <taxon>Actinomycetota</taxon>
        <taxon>Actinomycetes</taxon>
        <taxon>Micrococcales</taxon>
        <taxon>Microbacteriaceae</taxon>
        <taxon>Lysinibacter</taxon>
    </lineage>
</organism>
<dbReference type="InterPro" id="IPR000871">
    <property type="entry name" value="Beta-lactam_class-A"/>
</dbReference>
<keyword evidence="1" id="KW-0812">Transmembrane</keyword>
<dbReference type="AlphaFoldDB" id="A0A7X5R445"/>
<dbReference type="Pfam" id="PF13354">
    <property type="entry name" value="Beta-lactamase2"/>
    <property type="match status" value="1"/>
</dbReference>
<reference evidence="3 4" key="1">
    <citation type="submission" date="2020-02" db="EMBL/GenBank/DDBJ databases">
        <title>Sequencing the genomes of 1000 actinobacteria strains.</title>
        <authorList>
            <person name="Klenk H.-P."/>
        </authorList>
    </citation>
    <scope>NUCLEOTIDE SEQUENCE [LARGE SCALE GENOMIC DNA]</scope>
    <source>
        <strain evidence="3 4">DSM 27960</strain>
    </source>
</reference>
<evidence type="ECO:0000313" key="4">
    <source>
        <dbReference type="Proteomes" id="UP000541033"/>
    </source>
</evidence>
<dbReference type="SUPFAM" id="SSF56601">
    <property type="entry name" value="beta-lactamase/transpeptidase-like"/>
    <property type="match status" value="1"/>
</dbReference>
<evidence type="ECO:0000313" key="3">
    <source>
        <dbReference type="EMBL" id="NIH55007.1"/>
    </source>
</evidence>